<name>A0ABR9ICJ8_9PSEU</name>
<gene>
    <name evidence="2" type="ORF">H4696_008015</name>
</gene>
<feature type="region of interest" description="Disordered" evidence="1">
    <location>
        <begin position="113"/>
        <end position="144"/>
    </location>
</feature>
<feature type="region of interest" description="Disordered" evidence="1">
    <location>
        <begin position="1"/>
        <end position="21"/>
    </location>
</feature>
<evidence type="ECO:0000313" key="3">
    <source>
        <dbReference type="Proteomes" id="UP000631670"/>
    </source>
</evidence>
<evidence type="ECO:0000256" key="1">
    <source>
        <dbReference type="SAM" id="MobiDB-lite"/>
    </source>
</evidence>
<evidence type="ECO:0000313" key="2">
    <source>
        <dbReference type="EMBL" id="MBE1500915.1"/>
    </source>
</evidence>
<reference evidence="2 3" key="1">
    <citation type="submission" date="2020-10" db="EMBL/GenBank/DDBJ databases">
        <title>Sequencing the genomes of 1000 actinobacteria strains.</title>
        <authorList>
            <person name="Klenk H.-P."/>
        </authorList>
    </citation>
    <scope>NUCLEOTIDE SEQUENCE [LARGE SCALE GENOMIC DNA]</scope>
    <source>
        <strain evidence="2 3">DSM 44653</strain>
    </source>
</reference>
<organism evidence="2 3">
    <name type="scientific">Amycolatopsis lexingtonensis</name>
    <dbReference type="NCBI Taxonomy" id="218822"/>
    <lineage>
        <taxon>Bacteria</taxon>
        <taxon>Bacillati</taxon>
        <taxon>Actinomycetota</taxon>
        <taxon>Actinomycetes</taxon>
        <taxon>Pseudonocardiales</taxon>
        <taxon>Pseudonocardiaceae</taxon>
        <taxon>Amycolatopsis</taxon>
    </lineage>
</organism>
<accession>A0ABR9ICJ8</accession>
<proteinExistence type="predicted"/>
<dbReference type="Proteomes" id="UP000631670">
    <property type="component" value="Unassembled WGS sequence"/>
</dbReference>
<keyword evidence="3" id="KW-1185">Reference proteome</keyword>
<protein>
    <submittedName>
        <fullName evidence="2">Uncharacterized protein</fullName>
    </submittedName>
</protein>
<comment type="caution">
    <text evidence="2">The sequence shown here is derived from an EMBL/GenBank/DDBJ whole genome shotgun (WGS) entry which is preliminary data.</text>
</comment>
<sequence>MTRFAPGFPAAWGRSSHRPADTCLPRVNGPTNAEKKGTVMSEPRPGVKTLGIKLPDALHAQFSLIAQLDRISLADAVLRAVEQYVATKRQEPDFAARAAAALEEIEREAAARRGAIEGLFGEAPDKPEPPKPTSRRKGATGESE</sequence>
<dbReference type="RefSeq" id="WP_225955939.1">
    <property type="nucleotide sequence ID" value="NZ_JADBEG010000001.1"/>
</dbReference>
<dbReference type="EMBL" id="JADBEG010000001">
    <property type="protein sequence ID" value="MBE1500915.1"/>
    <property type="molecule type" value="Genomic_DNA"/>
</dbReference>